<name>A0A450YQQ3_9GAMM</name>
<evidence type="ECO:0000313" key="2">
    <source>
        <dbReference type="EMBL" id="VFK43891.1"/>
    </source>
</evidence>
<organism evidence="2">
    <name type="scientific">Candidatus Kentrum sp. TC</name>
    <dbReference type="NCBI Taxonomy" id="2126339"/>
    <lineage>
        <taxon>Bacteria</taxon>
        <taxon>Pseudomonadati</taxon>
        <taxon>Pseudomonadota</taxon>
        <taxon>Gammaproteobacteria</taxon>
        <taxon>Candidatus Kentrum</taxon>
    </lineage>
</organism>
<evidence type="ECO:0000256" key="1">
    <source>
        <dbReference type="SAM" id="MobiDB-lite"/>
    </source>
</evidence>
<reference evidence="2" key="1">
    <citation type="submission" date="2019-02" db="EMBL/GenBank/DDBJ databases">
        <authorList>
            <person name="Gruber-Vodicka R. H."/>
            <person name="Seah K. B. B."/>
        </authorList>
    </citation>
    <scope>NUCLEOTIDE SEQUENCE</scope>
    <source>
        <strain evidence="2">BECK_BZ123</strain>
    </source>
</reference>
<accession>A0A450YQQ3</accession>
<protein>
    <recommendedName>
        <fullName evidence="3">Transposase</fullName>
    </recommendedName>
</protein>
<gene>
    <name evidence="2" type="ORF">BECKTC1821D_GA0114238_10193</name>
</gene>
<sequence length="67" mass="7629">MERGMRKGIREGEVSRRERGLQKGKDEGRKERSVEMAKALLDKGMDISEISEVSGLPEKEIRELSIL</sequence>
<feature type="region of interest" description="Disordered" evidence="1">
    <location>
        <begin position="1"/>
        <end position="33"/>
    </location>
</feature>
<evidence type="ECO:0008006" key="3">
    <source>
        <dbReference type="Google" id="ProtNLM"/>
    </source>
</evidence>
<proteinExistence type="predicted"/>
<dbReference type="AlphaFoldDB" id="A0A450YQQ3"/>
<dbReference type="EMBL" id="CAADFS010000019">
    <property type="protein sequence ID" value="VFK43891.1"/>
    <property type="molecule type" value="Genomic_DNA"/>
</dbReference>